<dbReference type="InterPro" id="IPR023799">
    <property type="entry name" value="RbfA_dom_sf"/>
</dbReference>
<dbReference type="PANTHER" id="PTHR33515">
    <property type="entry name" value="RIBOSOME-BINDING FACTOR A, CHLOROPLASTIC-RELATED"/>
    <property type="match status" value="1"/>
</dbReference>
<dbReference type="HAMAP" id="MF_00003">
    <property type="entry name" value="RbfA"/>
    <property type="match status" value="1"/>
</dbReference>
<dbReference type="PANTHER" id="PTHR33515:SF1">
    <property type="entry name" value="RIBOSOME-BINDING FACTOR A, CHLOROPLASTIC-RELATED"/>
    <property type="match status" value="1"/>
</dbReference>
<dbReference type="SUPFAM" id="SSF89919">
    <property type="entry name" value="Ribosome-binding factor A, RbfA"/>
    <property type="match status" value="1"/>
</dbReference>
<comment type="function">
    <text evidence="2">One of several proteins that assist in the late maturation steps of the functional core of the 30S ribosomal subunit. Associates with free 30S ribosomal subunits (but not with 30S subunits that are part of 70S ribosomes or polysomes). Required for efficient processing of 16S rRNA. May interact with the 5'-terminal helix region of 16S rRNA.</text>
</comment>
<dbReference type="GO" id="GO:0043024">
    <property type="term" value="F:ribosomal small subunit binding"/>
    <property type="evidence" value="ECO:0007669"/>
    <property type="project" value="TreeGrafter"/>
</dbReference>
<accession>A0A1W1VL33</accession>
<dbReference type="InterPro" id="IPR020053">
    <property type="entry name" value="Ribosome-bd_factorA_CS"/>
</dbReference>
<dbReference type="PROSITE" id="PS01319">
    <property type="entry name" value="RBFA"/>
    <property type="match status" value="1"/>
</dbReference>
<dbReference type="Gene3D" id="3.30.300.20">
    <property type="match status" value="1"/>
</dbReference>
<dbReference type="EMBL" id="FWWT01000022">
    <property type="protein sequence ID" value="SMB94095.1"/>
    <property type="molecule type" value="Genomic_DNA"/>
</dbReference>
<gene>
    <name evidence="2" type="primary">rbfA</name>
    <name evidence="3" type="ORF">SAMN00017405_0147</name>
</gene>
<evidence type="ECO:0000256" key="1">
    <source>
        <dbReference type="ARBA" id="ARBA00022517"/>
    </source>
</evidence>
<proteinExistence type="inferred from homology"/>
<protein>
    <recommendedName>
        <fullName evidence="2">Ribosome-binding factor A</fullName>
    </recommendedName>
</protein>
<comment type="subcellular location">
    <subcellularLocation>
        <location evidence="2">Cytoplasm</location>
    </subcellularLocation>
</comment>
<dbReference type="NCBIfam" id="TIGR00082">
    <property type="entry name" value="rbfA"/>
    <property type="match status" value="1"/>
</dbReference>
<comment type="subunit">
    <text evidence="2">Monomer. Binds 30S ribosomal subunits, but not 50S ribosomal subunits or 70S ribosomes.</text>
</comment>
<dbReference type="AlphaFoldDB" id="A0A1W1VL33"/>
<dbReference type="Proteomes" id="UP000192731">
    <property type="component" value="Unassembled WGS sequence"/>
</dbReference>
<keyword evidence="1 2" id="KW-0690">Ribosome biogenesis</keyword>
<reference evidence="3 4" key="1">
    <citation type="submission" date="2017-04" db="EMBL/GenBank/DDBJ databases">
        <authorList>
            <person name="Afonso C.L."/>
            <person name="Miller P.J."/>
            <person name="Scott M.A."/>
            <person name="Spackman E."/>
            <person name="Goraichik I."/>
            <person name="Dimitrov K.M."/>
            <person name="Suarez D.L."/>
            <person name="Swayne D.E."/>
        </authorList>
    </citation>
    <scope>NUCLEOTIDE SEQUENCE [LARGE SCALE GENOMIC DNA]</scope>
    <source>
        <strain evidence="3 4">DSM 11270</strain>
    </source>
</reference>
<keyword evidence="2" id="KW-0963">Cytoplasm</keyword>
<comment type="similarity">
    <text evidence="2">Belongs to the RbfA family.</text>
</comment>
<dbReference type="RefSeq" id="WP_084053970.1">
    <property type="nucleotide sequence ID" value="NZ_FWWT01000022.1"/>
</dbReference>
<evidence type="ECO:0000256" key="2">
    <source>
        <dbReference type="HAMAP-Rule" id="MF_00003"/>
    </source>
</evidence>
<keyword evidence="4" id="KW-1185">Reference proteome</keyword>
<dbReference type="InterPro" id="IPR000238">
    <property type="entry name" value="RbfA"/>
</dbReference>
<dbReference type="STRING" id="656914.SAMN00017405_0147"/>
<dbReference type="InterPro" id="IPR015946">
    <property type="entry name" value="KH_dom-like_a/b"/>
</dbReference>
<dbReference type="Pfam" id="PF02033">
    <property type="entry name" value="RBFA"/>
    <property type="match status" value="1"/>
</dbReference>
<name>A0A1W1VL33_DESTI</name>
<dbReference type="OrthoDB" id="307788at2"/>
<sequence>MKKVRTDRISEEIKRELAQIVPGRIKDPRVTGLVSITAVEVTNDLSYAKVYVTRYGNQTQEEKDSLLKGLEKASGFIRGELGKNIKIRHVPQLLFTLDTSLEYGAKIDSLINKVKEPKDESNNGHSEDN</sequence>
<dbReference type="GO" id="GO:0005829">
    <property type="term" value="C:cytosol"/>
    <property type="evidence" value="ECO:0007669"/>
    <property type="project" value="TreeGrafter"/>
</dbReference>
<organism evidence="3 4">
    <name type="scientific">Desulfonispora thiosulfatigenes DSM 11270</name>
    <dbReference type="NCBI Taxonomy" id="656914"/>
    <lineage>
        <taxon>Bacteria</taxon>
        <taxon>Bacillati</taxon>
        <taxon>Bacillota</taxon>
        <taxon>Clostridia</taxon>
        <taxon>Eubacteriales</taxon>
        <taxon>Peptococcaceae</taxon>
        <taxon>Desulfonispora</taxon>
    </lineage>
</organism>
<evidence type="ECO:0000313" key="4">
    <source>
        <dbReference type="Proteomes" id="UP000192731"/>
    </source>
</evidence>
<dbReference type="GO" id="GO:0030490">
    <property type="term" value="P:maturation of SSU-rRNA"/>
    <property type="evidence" value="ECO:0007669"/>
    <property type="project" value="UniProtKB-UniRule"/>
</dbReference>
<evidence type="ECO:0000313" key="3">
    <source>
        <dbReference type="EMBL" id="SMB94095.1"/>
    </source>
</evidence>